<gene>
    <name evidence="3" type="ordered locus">DEHA2E04686g</name>
</gene>
<sequence>MAKDRLDLKNLIQSFKEALQYWSVCLESSNTSLSEIKAAEVTNPLEELDKLAKLIRAHTTKVGIVFKPETLIKSTDAAFNTLQKLSESLVLIISLVSQLKSKIISDMFYKEILNSVRLLIESNSQFADELTTMELDTSEGSETQAPASHSENGIDGRLVSVGKIWSNCDALSKLVKDGELGVLSKKIKQSIILIEDGLDEFEEWAENPDDFDMDDDPFGFSDDESEEEDAPPTNEIPEKENGNKEGKENLIEFSQLWLSKIKLIKLLLTSVTRSLPSVTSGDIINNINDVQRSLVNKIDTLIVDLMMSKEVDEESVSNSQDITKICYKLIKIVKDVNKSNDNKIKWCVAWDSKFKEGL</sequence>
<dbReference type="InParanoid" id="Q6BQJ7"/>
<dbReference type="PANTHER" id="PTHR15492:SF1">
    <property type="entry name" value="CYCLIN-D1-BINDING PROTEIN 1"/>
    <property type="match status" value="1"/>
</dbReference>
<evidence type="ECO:0000256" key="1">
    <source>
        <dbReference type="SAM" id="MobiDB-lite"/>
    </source>
</evidence>
<dbReference type="RefSeq" id="XP_459523.2">
    <property type="nucleotide sequence ID" value="XM_459523.1"/>
</dbReference>
<name>Q6BQJ7_DEBHA</name>
<feature type="domain" description="Cyclin-D1-binding protein 1-like N-terminal" evidence="2">
    <location>
        <begin position="47"/>
        <end position="206"/>
    </location>
</feature>
<dbReference type="HOGENOM" id="CLU_067849_0_0_1"/>
<dbReference type="STRING" id="284592.Q6BQJ7"/>
<evidence type="ECO:0000313" key="4">
    <source>
        <dbReference type="Proteomes" id="UP000000599"/>
    </source>
</evidence>
<accession>Q6BQJ7</accession>
<dbReference type="GeneID" id="2902009"/>
<dbReference type="Proteomes" id="UP000000599">
    <property type="component" value="Chromosome E"/>
</dbReference>
<dbReference type="OrthoDB" id="4088536at2759"/>
<dbReference type="GO" id="GO:0005634">
    <property type="term" value="C:nucleus"/>
    <property type="evidence" value="ECO:0007669"/>
    <property type="project" value="TreeGrafter"/>
</dbReference>
<dbReference type="Gene3D" id="1.20.1410.10">
    <property type="entry name" value="I/LWEQ domain"/>
    <property type="match status" value="1"/>
</dbReference>
<proteinExistence type="predicted"/>
<feature type="compositionally biased region" description="Acidic residues" evidence="1">
    <location>
        <begin position="206"/>
        <end position="230"/>
    </location>
</feature>
<dbReference type="VEuPathDB" id="FungiDB:DEHA2E04686g"/>
<dbReference type="Pfam" id="PF13324">
    <property type="entry name" value="GCIP_N"/>
    <property type="match status" value="1"/>
</dbReference>
<feature type="compositionally biased region" description="Basic and acidic residues" evidence="1">
    <location>
        <begin position="236"/>
        <end position="245"/>
    </location>
</feature>
<dbReference type="EMBL" id="CR382137">
    <property type="protein sequence ID" value="CAG87749.2"/>
    <property type="molecule type" value="Genomic_DNA"/>
</dbReference>
<evidence type="ECO:0000259" key="2">
    <source>
        <dbReference type="Pfam" id="PF13324"/>
    </source>
</evidence>
<reference evidence="3 4" key="1">
    <citation type="journal article" date="2004" name="Nature">
        <title>Genome evolution in yeasts.</title>
        <authorList>
            <consortium name="Genolevures"/>
            <person name="Dujon B."/>
            <person name="Sherman D."/>
            <person name="Fischer G."/>
            <person name="Durrens P."/>
            <person name="Casaregola S."/>
            <person name="Lafontaine I."/>
            <person name="de Montigny J."/>
            <person name="Marck C."/>
            <person name="Neuveglise C."/>
            <person name="Talla E."/>
            <person name="Goffard N."/>
            <person name="Frangeul L."/>
            <person name="Aigle M."/>
            <person name="Anthouard V."/>
            <person name="Babour A."/>
            <person name="Barbe V."/>
            <person name="Barnay S."/>
            <person name="Blanchin S."/>
            <person name="Beckerich J.M."/>
            <person name="Beyne E."/>
            <person name="Bleykasten C."/>
            <person name="Boisrame A."/>
            <person name="Boyer J."/>
            <person name="Cattolico L."/>
            <person name="Confanioleri F."/>
            <person name="de Daruvar A."/>
            <person name="Despons L."/>
            <person name="Fabre E."/>
            <person name="Fairhead C."/>
            <person name="Ferry-Dumazet H."/>
            <person name="Groppi A."/>
            <person name="Hantraye F."/>
            <person name="Hennequin C."/>
            <person name="Jauniaux N."/>
            <person name="Joyet P."/>
            <person name="Kachouri R."/>
            <person name="Kerrest A."/>
            <person name="Koszul R."/>
            <person name="Lemaire M."/>
            <person name="Lesur I."/>
            <person name="Ma L."/>
            <person name="Muller H."/>
            <person name="Nicaud J.M."/>
            <person name="Nikolski M."/>
            <person name="Oztas S."/>
            <person name="Ozier-Kalogeropoulos O."/>
            <person name="Pellenz S."/>
            <person name="Potier S."/>
            <person name="Richard G.F."/>
            <person name="Straub M.L."/>
            <person name="Suleau A."/>
            <person name="Swennene D."/>
            <person name="Tekaia F."/>
            <person name="Wesolowski-Louvel M."/>
            <person name="Westhof E."/>
            <person name="Wirth B."/>
            <person name="Zeniou-Meyer M."/>
            <person name="Zivanovic I."/>
            <person name="Bolotin-Fukuhara M."/>
            <person name="Thierry A."/>
            <person name="Bouchier C."/>
            <person name="Caudron B."/>
            <person name="Scarpelli C."/>
            <person name="Gaillardin C."/>
            <person name="Weissenbach J."/>
            <person name="Wincker P."/>
            <person name="Souciet J.L."/>
        </authorList>
    </citation>
    <scope>NUCLEOTIDE SEQUENCE [LARGE SCALE GENOMIC DNA]</scope>
    <source>
        <strain evidence="4">ATCC 36239 / CBS 767 / BCRC 21394 / JCM 1990 / NBRC 0083 / IGC 2968</strain>
    </source>
</reference>
<dbReference type="InterPro" id="IPR049317">
    <property type="entry name" value="GCIP-like_N"/>
</dbReference>
<dbReference type="Gene3D" id="1.20.1420.10">
    <property type="entry name" value="Talin, central domain"/>
    <property type="match status" value="1"/>
</dbReference>
<dbReference type="AlphaFoldDB" id="Q6BQJ7"/>
<keyword evidence="4" id="KW-1185">Reference proteome</keyword>
<dbReference type="OMA" id="WIDTWEI"/>
<protein>
    <submittedName>
        <fullName evidence="3">DEHA2E04686p</fullName>
    </submittedName>
</protein>
<dbReference type="InterPro" id="IPR026907">
    <property type="entry name" value="GCIP-like"/>
</dbReference>
<dbReference type="PANTHER" id="PTHR15492">
    <property type="entry name" value="CYCLIN D1-BINDING PROTEIN 1"/>
    <property type="match status" value="1"/>
</dbReference>
<dbReference type="KEGG" id="dha:DEHA2E04686g"/>
<feature type="region of interest" description="Disordered" evidence="1">
    <location>
        <begin position="206"/>
        <end position="245"/>
    </location>
</feature>
<dbReference type="eggNOG" id="ENOG502QZAU">
    <property type="taxonomic scope" value="Eukaryota"/>
</dbReference>
<organism evidence="3 4">
    <name type="scientific">Debaryomyces hansenii (strain ATCC 36239 / CBS 767 / BCRC 21394 / JCM 1990 / NBRC 0083 / IGC 2968)</name>
    <name type="common">Yeast</name>
    <name type="synonym">Torulaspora hansenii</name>
    <dbReference type="NCBI Taxonomy" id="284592"/>
    <lineage>
        <taxon>Eukaryota</taxon>
        <taxon>Fungi</taxon>
        <taxon>Dikarya</taxon>
        <taxon>Ascomycota</taxon>
        <taxon>Saccharomycotina</taxon>
        <taxon>Pichiomycetes</taxon>
        <taxon>Debaryomycetaceae</taxon>
        <taxon>Debaryomyces</taxon>
    </lineage>
</organism>
<evidence type="ECO:0000313" key="3">
    <source>
        <dbReference type="EMBL" id="CAG87749.2"/>
    </source>
</evidence>
<dbReference type="FunCoup" id="Q6BQJ7">
    <property type="interactions" value="82"/>
</dbReference>